<evidence type="ECO:0000313" key="1">
    <source>
        <dbReference type="EMBL" id="MCM1989469.1"/>
    </source>
</evidence>
<dbReference type="Proteomes" id="UP001056429">
    <property type="component" value="Unassembled WGS sequence"/>
</dbReference>
<organism evidence="1 2">
    <name type="scientific">Oceanirhabdus seepicola</name>
    <dbReference type="NCBI Taxonomy" id="2828781"/>
    <lineage>
        <taxon>Bacteria</taxon>
        <taxon>Bacillati</taxon>
        <taxon>Bacillota</taxon>
        <taxon>Clostridia</taxon>
        <taxon>Eubacteriales</taxon>
        <taxon>Clostridiaceae</taxon>
        <taxon>Oceanirhabdus</taxon>
    </lineage>
</organism>
<comment type="caution">
    <text evidence="1">The sequence shown here is derived from an EMBL/GenBank/DDBJ whole genome shotgun (WGS) entry which is preliminary data.</text>
</comment>
<name>A0A9J6P0P4_9CLOT</name>
<dbReference type="AlphaFoldDB" id="A0A9J6P0P4"/>
<dbReference type="EMBL" id="JAGSOJ010000001">
    <property type="protein sequence ID" value="MCM1989469.1"/>
    <property type="molecule type" value="Genomic_DNA"/>
</dbReference>
<protein>
    <submittedName>
        <fullName evidence="1">DUF1905 domain-containing protein</fullName>
    </submittedName>
</protein>
<dbReference type="Pfam" id="PF08922">
    <property type="entry name" value="DUF1905"/>
    <property type="match status" value="1"/>
</dbReference>
<gene>
    <name evidence="1" type="ORF">KDK92_06930</name>
</gene>
<sequence length="221" mass="25349">MKKTFNTIYDEERLANGKYYIEIPFNVWETFGKKGRVKVICEINEFSYDSTIIPKGEGQYVLMLTKKMRSDLKLISGDEISISIQLQNIVKPKIATMEERLKIDNIIFRRQPTNKTCGTACVAMLIGKSVEEVIDIVEKKPMGISKIIEVLDKYSVRHSEKNIKISKKNPNPSDISILTVNFEDHNHYILLFKGKYYDPARGVLDNLPEGAKITMFLEIHG</sequence>
<reference evidence="1" key="1">
    <citation type="journal article" date="2021" name="mSystems">
        <title>Bacteria and Archaea Synergistically Convert Glycine Betaine to Biogenic Methane in the Formosa Cold Seep of the South China Sea.</title>
        <authorList>
            <person name="Li L."/>
            <person name="Zhang W."/>
            <person name="Zhang S."/>
            <person name="Song L."/>
            <person name="Sun Q."/>
            <person name="Zhang H."/>
            <person name="Xiang H."/>
            <person name="Dong X."/>
        </authorList>
    </citation>
    <scope>NUCLEOTIDE SEQUENCE</scope>
    <source>
        <strain evidence="1">ZWT</strain>
    </source>
</reference>
<accession>A0A9J6P0P4</accession>
<dbReference type="InterPro" id="IPR037079">
    <property type="entry name" value="AF2212/PG0164-like_sf"/>
</dbReference>
<reference evidence="1" key="2">
    <citation type="submission" date="2021-04" db="EMBL/GenBank/DDBJ databases">
        <authorList>
            <person name="Dong X."/>
        </authorList>
    </citation>
    <scope>NUCLEOTIDE SEQUENCE</scope>
    <source>
        <strain evidence="1">ZWT</strain>
    </source>
</reference>
<dbReference type="RefSeq" id="WP_250858464.1">
    <property type="nucleotide sequence ID" value="NZ_JAGSOJ010000001.1"/>
</dbReference>
<dbReference type="InterPro" id="IPR015018">
    <property type="entry name" value="DUF1905"/>
</dbReference>
<dbReference type="Gene3D" id="2.40.30.100">
    <property type="entry name" value="AF2212/PG0164-like"/>
    <property type="match status" value="1"/>
</dbReference>
<keyword evidence="2" id="KW-1185">Reference proteome</keyword>
<proteinExistence type="predicted"/>
<evidence type="ECO:0000313" key="2">
    <source>
        <dbReference type="Proteomes" id="UP001056429"/>
    </source>
</evidence>
<dbReference type="SUPFAM" id="SSF141694">
    <property type="entry name" value="AF2212/PG0164-like"/>
    <property type="match status" value="1"/>
</dbReference>